<organism evidence="4 5">
    <name type="scientific">Vicingus serpentipes</name>
    <dbReference type="NCBI Taxonomy" id="1926625"/>
    <lineage>
        <taxon>Bacteria</taxon>
        <taxon>Pseudomonadati</taxon>
        <taxon>Bacteroidota</taxon>
        <taxon>Flavobacteriia</taxon>
        <taxon>Flavobacteriales</taxon>
        <taxon>Vicingaceae</taxon>
        <taxon>Vicingus</taxon>
    </lineage>
</organism>
<evidence type="ECO:0000256" key="2">
    <source>
        <dbReference type="ARBA" id="ARBA00022737"/>
    </source>
</evidence>
<keyword evidence="5" id="KW-1185">Reference proteome</keyword>
<dbReference type="InterPro" id="IPR045078">
    <property type="entry name" value="TST/MPST-like"/>
</dbReference>
<evidence type="ECO:0000256" key="1">
    <source>
        <dbReference type="ARBA" id="ARBA00022679"/>
    </source>
</evidence>
<keyword evidence="2" id="KW-0677">Repeat</keyword>
<evidence type="ECO:0000313" key="5">
    <source>
        <dbReference type="Proteomes" id="UP000321721"/>
    </source>
</evidence>
<feature type="domain" description="Rhodanese" evidence="3">
    <location>
        <begin position="156"/>
        <end position="261"/>
    </location>
</feature>
<dbReference type="InterPro" id="IPR001763">
    <property type="entry name" value="Rhodanese-like_dom"/>
</dbReference>
<protein>
    <submittedName>
        <fullName evidence="4">Sulfurtransferase</fullName>
    </submittedName>
</protein>
<keyword evidence="1 4" id="KW-0808">Transferase</keyword>
<dbReference type="OrthoDB" id="9770030at2"/>
<gene>
    <name evidence="4" type="ORF">FRY74_00925</name>
</gene>
<reference evidence="4 5" key="1">
    <citation type="submission" date="2019-08" db="EMBL/GenBank/DDBJ databases">
        <title>Genome of Vicingus serpentipes NCIMB 15042.</title>
        <authorList>
            <person name="Bowman J.P."/>
        </authorList>
    </citation>
    <scope>NUCLEOTIDE SEQUENCE [LARGE SCALE GENOMIC DNA]</scope>
    <source>
        <strain evidence="4 5">NCIMB 15042</strain>
    </source>
</reference>
<dbReference type="PANTHER" id="PTHR11364">
    <property type="entry name" value="THIOSULFATE SULFERTANSFERASE"/>
    <property type="match status" value="1"/>
</dbReference>
<dbReference type="Proteomes" id="UP000321721">
    <property type="component" value="Unassembled WGS sequence"/>
</dbReference>
<dbReference type="EMBL" id="VOOS01000001">
    <property type="protein sequence ID" value="TXB66778.1"/>
    <property type="molecule type" value="Genomic_DNA"/>
</dbReference>
<evidence type="ECO:0000259" key="3">
    <source>
        <dbReference type="PROSITE" id="PS50206"/>
    </source>
</evidence>
<dbReference type="AlphaFoldDB" id="A0A5C6RWQ3"/>
<name>A0A5C6RWQ3_9FLAO</name>
<dbReference type="SUPFAM" id="SSF52821">
    <property type="entry name" value="Rhodanese/Cell cycle control phosphatase"/>
    <property type="match status" value="2"/>
</dbReference>
<dbReference type="GO" id="GO:0004792">
    <property type="term" value="F:thiosulfate-cyanide sulfurtransferase activity"/>
    <property type="evidence" value="ECO:0007669"/>
    <property type="project" value="TreeGrafter"/>
</dbReference>
<dbReference type="RefSeq" id="WP_147097718.1">
    <property type="nucleotide sequence ID" value="NZ_VOOS01000001.1"/>
</dbReference>
<comment type="caution">
    <text evidence="4">The sequence shown here is derived from an EMBL/GenBank/DDBJ whole genome shotgun (WGS) entry which is preliminary data.</text>
</comment>
<dbReference type="PROSITE" id="PS50206">
    <property type="entry name" value="RHODANESE_3"/>
    <property type="match status" value="2"/>
</dbReference>
<feature type="domain" description="Rhodanese" evidence="3">
    <location>
        <begin position="16"/>
        <end position="125"/>
    </location>
</feature>
<dbReference type="SMART" id="SM00450">
    <property type="entry name" value="RHOD"/>
    <property type="match status" value="2"/>
</dbReference>
<dbReference type="Gene3D" id="3.40.250.10">
    <property type="entry name" value="Rhodanese-like domain"/>
    <property type="match status" value="2"/>
</dbReference>
<dbReference type="CDD" id="cd01449">
    <property type="entry name" value="TST_Repeat_2"/>
    <property type="match status" value="1"/>
</dbReference>
<evidence type="ECO:0000313" key="4">
    <source>
        <dbReference type="EMBL" id="TXB66778.1"/>
    </source>
</evidence>
<dbReference type="InterPro" id="IPR036873">
    <property type="entry name" value="Rhodanese-like_dom_sf"/>
</dbReference>
<dbReference type="PANTHER" id="PTHR11364:SF27">
    <property type="entry name" value="SULFURTRANSFERASE"/>
    <property type="match status" value="1"/>
</dbReference>
<dbReference type="Pfam" id="PF00581">
    <property type="entry name" value="Rhodanese"/>
    <property type="match status" value="2"/>
</dbReference>
<sequence>MYSSIVSSQWLNNNLEDKKIVILDASQEISEDNICIVGARYFDIKNEFSDNNSEFPNTFPSVMQFEENCKKLGIKNDSKIVVYDNRGIFYSPRVWWMFKTMGHENIAVLDGGLPDWMANNYETQTIFNKDFKRGNFTSKFESDRIKNYDFVNNNSVTQKSLLVDARSEGRFNGTTPDPREGILSGSIPNSINLHYATVLENNKFKSKAALTQIFSKIYAENKPLVFTCGSGITACILLLASELVSEQKTSVYDGAWTEWATLSQK</sequence>
<accession>A0A5C6RWQ3</accession>
<proteinExistence type="predicted"/>
<dbReference type="CDD" id="cd01448">
    <property type="entry name" value="TST_Repeat_1"/>
    <property type="match status" value="1"/>
</dbReference>